<sequence length="223" mass="24907">MDNLIEELTAKNSEYIHAVTKQLMVIGKTDEEVKTILADILPQIIEGQKTGILAKKLLGTPQEFIQKYEPEKKAGKTTKTSNENTNPVLMWLDSSLMLFGAITAISGVLGLFSKKYQTYGLTTTVIMAAVAGIVMYMMYRFFYSQEATTRKWNWKNMFLVVAVVLVWGVLTAVTAMLPRALNPIVNSYVSIVLAVLAFGIKYLVKRQFHTRSAMTPAARVNSK</sequence>
<keyword evidence="3" id="KW-1185">Reference proteome</keyword>
<gene>
    <name evidence="2" type="ORF">ACFO26_08940</name>
</gene>
<comment type="caution">
    <text evidence="2">The sequence shown here is derived from an EMBL/GenBank/DDBJ whole genome shotgun (WGS) entry which is preliminary data.</text>
</comment>
<evidence type="ECO:0000313" key="2">
    <source>
        <dbReference type="EMBL" id="MFC4653033.1"/>
    </source>
</evidence>
<name>A0ABV9JGF5_9LACT</name>
<dbReference type="InterPro" id="IPR009214">
    <property type="entry name" value="DUF1129"/>
</dbReference>
<feature type="transmembrane region" description="Helical" evidence="1">
    <location>
        <begin position="184"/>
        <end position="204"/>
    </location>
</feature>
<protein>
    <submittedName>
        <fullName evidence="2">DUF1129 domain-containing protein</fullName>
    </submittedName>
</protein>
<proteinExistence type="predicted"/>
<keyword evidence="1" id="KW-1133">Transmembrane helix</keyword>
<feature type="transmembrane region" description="Helical" evidence="1">
    <location>
        <begin position="118"/>
        <end position="137"/>
    </location>
</feature>
<dbReference type="PIRSF" id="PIRSF033111">
    <property type="entry name" value="UCP033111"/>
    <property type="match status" value="1"/>
</dbReference>
<keyword evidence="1" id="KW-0812">Transmembrane</keyword>
<organism evidence="2 3">
    <name type="scientific">Lactococcus nasutitermitis</name>
    <dbReference type="NCBI Taxonomy" id="1652957"/>
    <lineage>
        <taxon>Bacteria</taxon>
        <taxon>Bacillati</taxon>
        <taxon>Bacillota</taxon>
        <taxon>Bacilli</taxon>
        <taxon>Lactobacillales</taxon>
        <taxon>Streptococcaceae</taxon>
        <taxon>Lactococcus</taxon>
    </lineage>
</organism>
<keyword evidence="1" id="KW-0472">Membrane</keyword>
<dbReference type="Proteomes" id="UP001595987">
    <property type="component" value="Unassembled WGS sequence"/>
</dbReference>
<dbReference type="Pfam" id="PF06570">
    <property type="entry name" value="DUF1129"/>
    <property type="match status" value="1"/>
</dbReference>
<feature type="transmembrane region" description="Helical" evidence="1">
    <location>
        <begin position="88"/>
        <end position="112"/>
    </location>
</feature>
<dbReference type="RefSeq" id="WP_213536762.1">
    <property type="nucleotide sequence ID" value="NZ_BOVQ01000009.1"/>
</dbReference>
<accession>A0ABV9JGF5</accession>
<reference evidence="3" key="1">
    <citation type="journal article" date="2019" name="Int. J. Syst. Evol. Microbiol.">
        <title>The Global Catalogue of Microorganisms (GCM) 10K type strain sequencing project: providing services to taxonomists for standard genome sequencing and annotation.</title>
        <authorList>
            <consortium name="The Broad Institute Genomics Platform"/>
            <consortium name="The Broad Institute Genome Sequencing Center for Infectious Disease"/>
            <person name="Wu L."/>
            <person name="Ma J."/>
        </authorList>
    </citation>
    <scope>NUCLEOTIDE SEQUENCE [LARGE SCALE GENOMIC DNA]</scope>
    <source>
        <strain evidence="3">CCUG 63287</strain>
    </source>
</reference>
<dbReference type="EMBL" id="JBHSGD010000007">
    <property type="protein sequence ID" value="MFC4653033.1"/>
    <property type="molecule type" value="Genomic_DNA"/>
</dbReference>
<feature type="transmembrane region" description="Helical" evidence="1">
    <location>
        <begin position="158"/>
        <end position="178"/>
    </location>
</feature>
<evidence type="ECO:0000313" key="3">
    <source>
        <dbReference type="Proteomes" id="UP001595987"/>
    </source>
</evidence>
<evidence type="ECO:0000256" key="1">
    <source>
        <dbReference type="SAM" id="Phobius"/>
    </source>
</evidence>